<evidence type="ECO:0000313" key="1">
    <source>
        <dbReference type="EMBL" id="GHD82486.1"/>
    </source>
</evidence>
<gene>
    <name evidence="1" type="ORF">GCM10011419_29960</name>
</gene>
<keyword evidence="2" id="KW-1185">Reference proteome</keyword>
<evidence type="ECO:0000313" key="2">
    <source>
        <dbReference type="Proteomes" id="UP000662678"/>
    </source>
</evidence>
<organism evidence="1 2">
    <name type="scientific">Vogesella fluminis</name>
    <dbReference type="NCBI Taxonomy" id="1069161"/>
    <lineage>
        <taxon>Bacteria</taxon>
        <taxon>Pseudomonadati</taxon>
        <taxon>Pseudomonadota</taxon>
        <taxon>Betaproteobacteria</taxon>
        <taxon>Neisseriales</taxon>
        <taxon>Chromobacteriaceae</taxon>
        <taxon>Vogesella</taxon>
    </lineage>
</organism>
<dbReference type="EMBL" id="BMYP01000092">
    <property type="protein sequence ID" value="GHD82486.1"/>
    <property type="molecule type" value="Genomic_DNA"/>
</dbReference>
<proteinExistence type="predicted"/>
<comment type="caution">
    <text evidence="1">The sequence shown here is derived from an EMBL/GenBank/DDBJ whole genome shotgun (WGS) entry which is preliminary data.</text>
</comment>
<name>A0ABQ3HCU6_9NEIS</name>
<sequence length="250" mass="27826">MAAHTTTSSPLLFCGTLDEALCLAIPRVNKFDRQYVMLTECQDGFLRLGYSSNPRIYLHKISRDIQIADARLLRVAICQPAVNGREIAKALIATADDVALYPPSAWEDLVAAIERADYQWEWTAEQLAATEKGTRRARALFDATLALARPVIDSTDGEARLLAAFRSMLPYQQEALICMAEDGNLKHYEDEVFEQTFDGYMDALAAWSECQILEVKAMLYEDVCQLADMLGQPHPEDCSMPAAILAEKGV</sequence>
<reference evidence="2" key="1">
    <citation type="journal article" date="2019" name="Int. J. Syst. Evol. Microbiol.">
        <title>The Global Catalogue of Microorganisms (GCM) 10K type strain sequencing project: providing services to taxonomists for standard genome sequencing and annotation.</title>
        <authorList>
            <consortium name="The Broad Institute Genomics Platform"/>
            <consortium name="The Broad Institute Genome Sequencing Center for Infectious Disease"/>
            <person name="Wu L."/>
            <person name="Ma J."/>
        </authorList>
    </citation>
    <scope>NUCLEOTIDE SEQUENCE [LARGE SCALE GENOMIC DNA]</scope>
    <source>
        <strain evidence="2">KCTC 23713</strain>
    </source>
</reference>
<accession>A0ABQ3HCU6</accession>
<dbReference type="Proteomes" id="UP000662678">
    <property type="component" value="Unassembled WGS sequence"/>
</dbReference>
<protein>
    <submittedName>
        <fullName evidence="1">Uncharacterized protein</fullName>
    </submittedName>
</protein>